<evidence type="ECO:0000256" key="2">
    <source>
        <dbReference type="ARBA" id="ARBA00022884"/>
    </source>
</evidence>
<reference evidence="6 7" key="1">
    <citation type="submission" date="2024-11" db="EMBL/GenBank/DDBJ databases">
        <title>Adaptive evolution of stress response genes in parasites aligns with host niche diversity.</title>
        <authorList>
            <person name="Hahn C."/>
            <person name="Resl P."/>
        </authorList>
    </citation>
    <scope>NUCLEOTIDE SEQUENCE [LARGE SCALE GENOMIC DNA]</scope>
    <source>
        <strain evidence="6">EGGRZ-B1_66</strain>
        <tissue evidence="6">Body</tissue>
    </source>
</reference>
<comment type="caution">
    <text evidence="6">The sequence shown here is derived from an EMBL/GenBank/DDBJ whole genome shotgun (WGS) entry which is preliminary data.</text>
</comment>
<gene>
    <name evidence="6" type="primary">SART3_2</name>
    <name evidence="6" type="ORF">Ciccas_003521</name>
</gene>
<evidence type="ECO:0000256" key="1">
    <source>
        <dbReference type="ARBA" id="ARBA00022737"/>
    </source>
</evidence>
<keyword evidence="7" id="KW-1185">Reference proteome</keyword>
<keyword evidence="2 3" id="KW-0694">RNA-binding</keyword>
<feature type="compositionally biased region" description="Basic and acidic residues" evidence="4">
    <location>
        <begin position="165"/>
        <end position="175"/>
    </location>
</feature>
<dbReference type="AlphaFoldDB" id="A0ABD2QE61"/>
<evidence type="ECO:0000313" key="7">
    <source>
        <dbReference type="Proteomes" id="UP001626550"/>
    </source>
</evidence>
<dbReference type="InterPro" id="IPR035979">
    <property type="entry name" value="RBD_domain_sf"/>
</dbReference>
<proteinExistence type="predicted"/>
<dbReference type="InterPro" id="IPR011990">
    <property type="entry name" value="TPR-like_helical_dom_sf"/>
</dbReference>
<name>A0ABD2QE61_9PLAT</name>
<dbReference type="SMART" id="SM00360">
    <property type="entry name" value="RRM"/>
    <property type="match status" value="2"/>
</dbReference>
<evidence type="ECO:0000259" key="5">
    <source>
        <dbReference type="PROSITE" id="PS50102"/>
    </source>
</evidence>
<organism evidence="6 7">
    <name type="scientific">Cichlidogyrus casuarinus</name>
    <dbReference type="NCBI Taxonomy" id="1844966"/>
    <lineage>
        <taxon>Eukaryota</taxon>
        <taxon>Metazoa</taxon>
        <taxon>Spiralia</taxon>
        <taxon>Lophotrochozoa</taxon>
        <taxon>Platyhelminthes</taxon>
        <taxon>Monogenea</taxon>
        <taxon>Monopisthocotylea</taxon>
        <taxon>Dactylogyridea</taxon>
        <taxon>Ancyrocephalidae</taxon>
        <taxon>Cichlidogyrus</taxon>
    </lineage>
</organism>
<feature type="compositionally biased region" description="Basic and acidic residues" evidence="4">
    <location>
        <begin position="434"/>
        <end position="448"/>
    </location>
</feature>
<dbReference type="Pfam" id="PF05391">
    <property type="entry name" value="Lsm_interact"/>
    <property type="match status" value="1"/>
</dbReference>
<feature type="compositionally biased region" description="Basic and acidic residues" evidence="4">
    <location>
        <begin position="144"/>
        <end position="153"/>
    </location>
</feature>
<dbReference type="InterPro" id="IPR012677">
    <property type="entry name" value="Nucleotide-bd_a/b_plait_sf"/>
</dbReference>
<dbReference type="Proteomes" id="UP001626550">
    <property type="component" value="Unassembled WGS sequence"/>
</dbReference>
<dbReference type="PANTHER" id="PTHR23236">
    <property type="entry name" value="EUKARYOTIC TRANSLATION INITIATION FACTOR 4B/4H"/>
    <property type="match status" value="1"/>
</dbReference>
<dbReference type="PROSITE" id="PS50102">
    <property type="entry name" value="RRM"/>
    <property type="match status" value="2"/>
</dbReference>
<dbReference type="Pfam" id="PF00076">
    <property type="entry name" value="RRM_1"/>
    <property type="match status" value="2"/>
</dbReference>
<feature type="region of interest" description="Disordered" evidence="4">
    <location>
        <begin position="425"/>
        <end position="448"/>
    </location>
</feature>
<feature type="region of interest" description="Disordered" evidence="4">
    <location>
        <begin position="140"/>
        <end position="175"/>
    </location>
</feature>
<dbReference type="InterPro" id="IPR000504">
    <property type="entry name" value="RRM_dom"/>
</dbReference>
<dbReference type="SUPFAM" id="SSF54928">
    <property type="entry name" value="RNA-binding domain, RBD"/>
    <property type="match status" value="2"/>
</dbReference>
<feature type="domain" description="RRM" evidence="5">
    <location>
        <begin position="201"/>
        <end position="294"/>
    </location>
</feature>
<evidence type="ECO:0000256" key="3">
    <source>
        <dbReference type="PROSITE-ProRule" id="PRU00176"/>
    </source>
</evidence>
<sequence>MKNDFRDVYQRALSHLHSAFAKEMDFYNAAIKSFSTFEIRYLDDIATARELWKQAAQVKGNGSNVSLWAAYLEFEKSFGDSQNLHKVCTMCVNSISEPDQAESVFQLCISSLLEMAVNPRVLTEFQNRIRVRRQHLSALAIPTDSDKAKKRPQEAATTKPPSKKLKTEPTAKKVGEQQITTAKTSLDHGEYVAHDPTKNSFTAFVSNLDFSITENQLEHRFQKIGPLNSIRMVRDYKGRSKGFAYVEFQKEEDCKTALQSLDRVPVEEFDTHLPSSAKVLALHQRPMFVSECNPNKARDGSKSFKFAAAGVERNKLFVKGLDKKVSESQVEAYFALFGNLRSVRLVTFRNGISKGIAYVEFEDANSASKALVATDGKEFEGKQLQVALSNPPQKTAAQVVAAPSNNKRPENRSARNQLGFLPRVLNRNGPTAHLDNDAENKTEKSNADFRKMFLN</sequence>
<accession>A0ABD2QE61</accession>
<dbReference type="PANTHER" id="PTHR23236:SF119">
    <property type="entry name" value="NUCLEAR RNA-BINDING PROTEIN SART-3"/>
    <property type="match status" value="1"/>
</dbReference>
<dbReference type="Gene3D" id="3.30.70.330">
    <property type="match status" value="2"/>
</dbReference>
<protein>
    <submittedName>
        <fullName evidence="6">Squamous cell carcinoma antigen recognized by T-cells 3</fullName>
    </submittedName>
</protein>
<dbReference type="EMBL" id="JBJKFK010000324">
    <property type="protein sequence ID" value="KAL3317829.1"/>
    <property type="molecule type" value="Genomic_DNA"/>
</dbReference>
<evidence type="ECO:0000256" key="4">
    <source>
        <dbReference type="SAM" id="MobiDB-lite"/>
    </source>
</evidence>
<evidence type="ECO:0000313" key="6">
    <source>
        <dbReference type="EMBL" id="KAL3317829.1"/>
    </source>
</evidence>
<dbReference type="InterPro" id="IPR008669">
    <property type="entry name" value="LSM_interact"/>
</dbReference>
<feature type="domain" description="RRM" evidence="5">
    <location>
        <begin position="314"/>
        <end position="391"/>
    </location>
</feature>
<dbReference type="Gene3D" id="1.25.40.10">
    <property type="entry name" value="Tetratricopeptide repeat domain"/>
    <property type="match status" value="1"/>
</dbReference>
<keyword evidence="1" id="KW-0677">Repeat</keyword>
<dbReference type="GO" id="GO:0003723">
    <property type="term" value="F:RNA binding"/>
    <property type="evidence" value="ECO:0007669"/>
    <property type="project" value="UniProtKB-UniRule"/>
</dbReference>